<evidence type="ECO:0000256" key="1">
    <source>
        <dbReference type="SAM" id="MobiDB-lite"/>
    </source>
</evidence>
<reference evidence="3 4" key="1">
    <citation type="journal article" date="2008" name="Nature">
        <title>The genome of the model beetle and pest Tribolium castaneum.</title>
        <authorList>
            <consortium name="Tribolium Genome Sequencing Consortium"/>
            <person name="Richards S."/>
            <person name="Gibbs R.A."/>
            <person name="Weinstock G.M."/>
            <person name="Brown S.J."/>
            <person name="Denell R."/>
            <person name="Beeman R.W."/>
            <person name="Gibbs R."/>
            <person name="Beeman R.W."/>
            <person name="Brown S.J."/>
            <person name="Bucher G."/>
            <person name="Friedrich M."/>
            <person name="Grimmelikhuijzen C.J."/>
            <person name="Klingler M."/>
            <person name="Lorenzen M."/>
            <person name="Richards S."/>
            <person name="Roth S."/>
            <person name="Schroder R."/>
            <person name="Tautz D."/>
            <person name="Zdobnov E.M."/>
            <person name="Muzny D."/>
            <person name="Gibbs R.A."/>
            <person name="Weinstock G.M."/>
            <person name="Attaway T."/>
            <person name="Bell S."/>
            <person name="Buhay C.J."/>
            <person name="Chandrabose M.N."/>
            <person name="Chavez D."/>
            <person name="Clerk-Blankenburg K.P."/>
            <person name="Cree A."/>
            <person name="Dao M."/>
            <person name="Davis C."/>
            <person name="Chacko J."/>
            <person name="Dinh H."/>
            <person name="Dugan-Rocha S."/>
            <person name="Fowler G."/>
            <person name="Garner T.T."/>
            <person name="Garnes J."/>
            <person name="Gnirke A."/>
            <person name="Hawes A."/>
            <person name="Hernandez J."/>
            <person name="Hines S."/>
            <person name="Holder M."/>
            <person name="Hume J."/>
            <person name="Jhangiani S.N."/>
            <person name="Joshi V."/>
            <person name="Khan Z.M."/>
            <person name="Jackson L."/>
            <person name="Kovar C."/>
            <person name="Kowis A."/>
            <person name="Lee S."/>
            <person name="Lewis L.R."/>
            <person name="Margolis J."/>
            <person name="Morgan M."/>
            <person name="Nazareth L.V."/>
            <person name="Nguyen N."/>
            <person name="Okwuonu G."/>
            <person name="Parker D."/>
            <person name="Richards S."/>
            <person name="Ruiz S.J."/>
            <person name="Santibanez J."/>
            <person name="Savard J."/>
            <person name="Scherer S.E."/>
            <person name="Schneider B."/>
            <person name="Sodergren E."/>
            <person name="Tautz D."/>
            <person name="Vattahil S."/>
            <person name="Villasana D."/>
            <person name="White C.S."/>
            <person name="Wright R."/>
            <person name="Park Y."/>
            <person name="Beeman R.W."/>
            <person name="Lord J."/>
            <person name="Oppert B."/>
            <person name="Lorenzen M."/>
            <person name="Brown S."/>
            <person name="Wang L."/>
            <person name="Savard J."/>
            <person name="Tautz D."/>
            <person name="Richards S."/>
            <person name="Weinstock G."/>
            <person name="Gibbs R.A."/>
            <person name="Liu Y."/>
            <person name="Worley K."/>
            <person name="Weinstock G."/>
            <person name="Elsik C.G."/>
            <person name="Reese J.T."/>
            <person name="Elhaik E."/>
            <person name="Landan G."/>
            <person name="Graur D."/>
            <person name="Arensburger P."/>
            <person name="Atkinson P."/>
            <person name="Beeman R.W."/>
            <person name="Beidler J."/>
            <person name="Brown S.J."/>
            <person name="Demuth J.P."/>
            <person name="Drury D.W."/>
            <person name="Du Y.Z."/>
            <person name="Fujiwara H."/>
            <person name="Lorenzen M."/>
            <person name="Maselli V."/>
            <person name="Osanai M."/>
            <person name="Park Y."/>
            <person name="Robertson H.M."/>
            <person name="Tu Z."/>
            <person name="Wang J.J."/>
            <person name="Wang S."/>
            <person name="Richards S."/>
            <person name="Song H."/>
            <person name="Zhang L."/>
            <person name="Sodergren E."/>
            <person name="Werner D."/>
            <person name="Stanke M."/>
            <person name="Morgenstern B."/>
            <person name="Solovyev V."/>
            <person name="Kosarev P."/>
            <person name="Brown G."/>
            <person name="Chen H.C."/>
            <person name="Ermolaeva O."/>
            <person name="Hlavina W."/>
            <person name="Kapustin Y."/>
            <person name="Kiryutin B."/>
            <person name="Kitts P."/>
            <person name="Maglott D."/>
            <person name="Pruitt K."/>
            <person name="Sapojnikov V."/>
            <person name="Souvorov A."/>
            <person name="Mackey A.J."/>
            <person name="Waterhouse R.M."/>
            <person name="Wyder S."/>
            <person name="Zdobnov E.M."/>
            <person name="Zdobnov E.M."/>
            <person name="Wyder S."/>
            <person name="Kriventseva E.V."/>
            <person name="Kadowaki T."/>
            <person name="Bork P."/>
            <person name="Aranda M."/>
            <person name="Bao R."/>
            <person name="Beermann A."/>
            <person name="Berns N."/>
            <person name="Bolognesi R."/>
            <person name="Bonneton F."/>
            <person name="Bopp D."/>
            <person name="Brown S.J."/>
            <person name="Bucher G."/>
            <person name="Butts T."/>
            <person name="Chaumot A."/>
            <person name="Denell R.E."/>
            <person name="Ferrier D.E."/>
            <person name="Friedrich M."/>
            <person name="Gordon C.M."/>
            <person name="Jindra M."/>
            <person name="Klingler M."/>
            <person name="Lan Q."/>
            <person name="Lattorff H.M."/>
            <person name="Laudet V."/>
            <person name="von Levetsow C."/>
            <person name="Liu Z."/>
            <person name="Lutz R."/>
            <person name="Lynch J.A."/>
            <person name="da Fonseca R.N."/>
            <person name="Posnien N."/>
            <person name="Reuter R."/>
            <person name="Roth S."/>
            <person name="Savard J."/>
            <person name="Schinko J.B."/>
            <person name="Schmitt C."/>
            <person name="Schoppmeier M."/>
            <person name="Schroder R."/>
            <person name="Shippy T.D."/>
            <person name="Simonnet F."/>
            <person name="Marques-Souza H."/>
            <person name="Tautz D."/>
            <person name="Tomoyasu Y."/>
            <person name="Trauner J."/>
            <person name="Van der Zee M."/>
            <person name="Vervoort M."/>
            <person name="Wittkopp N."/>
            <person name="Wimmer E.A."/>
            <person name="Yang X."/>
            <person name="Jones A.K."/>
            <person name="Sattelle D.B."/>
            <person name="Ebert P.R."/>
            <person name="Nelson D."/>
            <person name="Scott J.G."/>
            <person name="Beeman R.W."/>
            <person name="Muthukrishnan S."/>
            <person name="Kramer K.J."/>
            <person name="Arakane Y."/>
            <person name="Beeman R.W."/>
            <person name="Zhu Q."/>
            <person name="Hogenkamp D."/>
            <person name="Dixit R."/>
            <person name="Oppert B."/>
            <person name="Jiang H."/>
            <person name="Zou Z."/>
            <person name="Marshall J."/>
            <person name="Elpidina E."/>
            <person name="Vinokurov K."/>
            <person name="Oppert C."/>
            <person name="Zou Z."/>
            <person name="Evans J."/>
            <person name="Lu Z."/>
            <person name="Zhao P."/>
            <person name="Sumathipala N."/>
            <person name="Altincicek B."/>
            <person name="Vilcinskas A."/>
            <person name="Williams M."/>
            <person name="Hultmark D."/>
            <person name="Hetru C."/>
            <person name="Jiang H."/>
            <person name="Grimmelikhuijzen C.J."/>
            <person name="Hauser F."/>
            <person name="Cazzamali G."/>
            <person name="Williamson M."/>
            <person name="Park Y."/>
            <person name="Li B."/>
            <person name="Tanaka Y."/>
            <person name="Predel R."/>
            <person name="Neupert S."/>
            <person name="Schachtner J."/>
            <person name="Verleyen P."/>
            <person name="Raible F."/>
            <person name="Bork P."/>
            <person name="Friedrich M."/>
            <person name="Walden K.K."/>
            <person name="Robertson H.M."/>
            <person name="Angeli S."/>
            <person name="Foret S."/>
            <person name="Bucher G."/>
            <person name="Schuetz S."/>
            <person name="Maleszka R."/>
            <person name="Wimmer E.A."/>
            <person name="Beeman R.W."/>
            <person name="Lorenzen M."/>
            <person name="Tomoyasu Y."/>
            <person name="Miller S.C."/>
            <person name="Grossmann D."/>
            <person name="Bucher G."/>
        </authorList>
    </citation>
    <scope>NUCLEOTIDE SEQUENCE [LARGE SCALE GENOMIC DNA]</scope>
    <source>
        <strain evidence="3 4">Georgia GA2</strain>
    </source>
</reference>
<feature type="compositionally biased region" description="Basic and acidic residues" evidence="1">
    <location>
        <begin position="11"/>
        <end position="26"/>
    </location>
</feature>
<evidence type="ECO:0000313" key="3">
    <source>
        <dbReference type="EMBL" id="EFA07212.1"/>
    </source>
</evidence>
<evidence type="ECO:0000313" key="4">
    <source>
        <dbReference type="Proteomes" id="UP000007266"/>
    </source>
</evidence>
<name>D6WTP8_TRICA</name>
<feature type="region of interest" description="Disordered" evidence="1">
    <location>
        <begin position="1"/>
        <end position="27"/>
    </location>
</feature>
<dbReference type="InParanoid" id="D6WTP8"/>
<keyword evidence="4" id="KW-1185">Reference proteome</keyword>
<gene>
    <name evidence="3" type="primary">GLEAN_10219</name>
    <name evidence="3" type="ORF">TcasGA2_TC010219</name>
</gene>
<dbReference type="AlphaFoldDB" id="D6WTP8"/>
<dbReference type="EMBL" id="KQ971355">
    <property type="protein sequence ID" value="EFA07212.1"/>
    <property type="molecule type" value="Genomic_DNA"/>
</dbReference>
<keyword evidence="2" id="KW-1133">Transmembrane helix</keyword>
<evidence type="ECO:0000256" key="2">
    <source>
        <dbReference type="SAM" id="Phobius"/>
    </source>
</evidence>
<keyword evidence="2" id="KW-0812">Transmembrane</keyword>
<dbReference type="HOGENOM" id="CLU_2029673_0_0_1"/>
<sequence length="122" mass="13551">MTPSQPILFPKFDEDPKGTDEADLPKGDTSVHIGKISLDALQDLKTNLPNNNPEISLWEHFTKPSIWTIVICGLVIIIGDIIIYRKTVPKCRKTGSPEEVQLPLTEVQSPTRGQIANIPIPR</sequence>
<keyword evidence="2" id="KW-0472">Membrane</keyword>
<reference evidence="3 4" key="2">
    <citation type="journal article" date="2010" name="Nucleic Acids Res.">
        <title>BeetleBase in 2010: revisions to provide comprehensive genomic information for Tribolium castaneum.</title>
        <authorList>
            <person name="Kim H.S."/>
            <person name="Murphy T."/>
            <person name="Xia J."/>
            <person name="Caragea D."/>
            <person name="Park Y."/>
            <person name="Beeman R.W."/>
            <person name="Lorenzen M.D."/>
            <person name="Butcher S."/>
            <person name="Manak J.R."/>
            <person name="Brown S.J."/>
        </authorList>
    </citation>
    <scope>GENOME REANNOTATION</scope>
    <source>
        <strain evidence="3 4">Georgia GA2</strain>
    </source>
</reference>
<dbReference type="Proteomes" id="UP000007266">
    <property type="component" value="Linkage group 7"/>
</dbReference>
<feature type="transmembrane region" description="Helical" evidence="2">
    <location>
        <begin position="66"/>
        <end position="84"/>
    </location>
</feature>
<proteinExistence type="predicted"/>
<organism evidence="3 4">
    <name type="scientific">Tribolium castaneum</name>
    <name type="common">Red flour beetle</name>
    <dbReference type="NCBI Taxonomy" id="7070"/>
    <lineage>
        <taxon>Eukaryota</taxon>
        <taxon>Metazoa</taxon>
        <taxon>Ecdysozoa</taxon>
        <taxon>Arthropoda</taxon>
        <taxon>Hexapoda</taxon>
        <taxon>Insecta</taxon>
        <taxon>Pterygota</taxon>
        <taxon>Neoptera</taxon>
        <taxon>Endopterygota</taxon>
        <taxon>Coleoptera</taxon>
        <taxon>Polyphaga</taxon>
        <taxon>Cucujiformia</taxon>
        <taxon>Tenebrionidae</taxon>
        <taxon>Tenebrionidae incertae sedis</taxon>
        <taxon>Tribolium</taxon>
    </lineage>
</organism>
<accession>D6WTP8</accession>
<protein>
    <submittedName>
        <fullName evidence="3">Uncharacterized protein</fullName>
    </submittedName>
</protein>